<comment type="caution">
    <text evidence="2">Lacks conserved residue(s) required for the propagation of feature annotation.</text>
</comment>
<dbReference type="eggNOG" id="ENOG502S2A1">
    <property type="taxonomic scope" value="Eukaryota"/>
</dbReference>
<feature type="region of interest" description="Disordered" evidence="3">
    <location>
        <begin position="215"/>
        <end position="281"/>
    </location>
</feature>
<dbReference type="Pfam" id="PF01477">
    <property type="entry name" value="PLAT"/>
    <property type="match status" value="1"/>
</dbReference>
<organism evidence="5 6">
    <name type="scientific">Tupaia chinensis</name>
    <name type="common">Chinese tree shrew</name>
    <name type="synonym">Tupaia belangeri chinensis</name>
    <dbReference type="NCBI Taxonomy" id="246437"/>
    <lineage>
        <taxon>Eukaryota</taxon>
        <taxon>Metazoa</taxon>
        <taxon>Chordata</taxon>
        <taxon>Craniata</taxon>
        <taxon>Vertebrata</taxon>
        <taxon>Euteleostomi</taxon>
        <taxon>Mammalia</taxon>
        <taxon>Eutheria</taxon>
        <taxon>Euarchontoglires</taxon>
        <taxon>Scandentia</taxon>
        <taxon>Tupaiidae</taxon>
        <taxon>Tupaia</taxon>
    </lineage>
</organism>
<dbReference type="Pfam" id="PF15719">
    <property type="entry name" value="Rmp24-like"/>
    <property type="match status" value="1"/>
</dbReference>
<reference evidence="6" key="1">
    <citation type="submission" date="2012-07" db="EMBL/GenBank/DDBJ databases">
        <title>Genome of the Chinese tree shrew, a rising model animal genetically related to primates.</title>
        <authorList>
            <person name="Zhang G."/>
            <person name="Fan Y."/>
            <person name="Yao Y."/>
            <person name="Huang Z."/>
        </authorList>
    </citation>
    <scope>NUCLEOTIDE SEQUENCE [LARGE SCALE GENOMIC DNA]</scope>
</reference>
<protein>
    <recommendedName>
        <fullName evidence="4">PLAT domain-containing protein</fullName>
    </recommendedName>
</protein>
<name>L9KP85_TUPCH</name>
<evidence type="ECO:0000313" key="6">
    <source>
        <dbReference type="Proteomes" id="UP000011518"/>
    </source>
</evidence>
<dbReference type="STRING" id="246437.L9KP85"/>
<gene>
    <name evidence="5" type="ORF">TREES_T100018584</name>
</gene>
<dbReference type="Proteomes" id="UP000011518">
    <property type="component" value="Unassembled WGS sequence"/>
</dbReference>
<dbReference type="Gene3D" id="2.60.60.20">
    <property type="entry name" value="PLAT/LH2 domain"/>
    <property type="match status" value="1"/>
</dbReference>
<reference evidence="6" key="2">
    <citation type="journal article" date="2013" name="Nat. Commun.">
        <title>Genome of the Chinese tree shrew.</title>
        <authorList>
            <person name="Fan Y."/>
            <person name="Huang Z.Y."/>
            <person name="Cao C.C."/>
            <person name="Chen C.S."/>
            <person name="Chen Y.X."/>
            <person name="Fan D.D."/>
            <person name="He J."/>
            <person name="Hou H.L."/>
            <person name="Hu L."/>
            <person name="Hu X.T."/>
            <person name="Jiang X.T."/>
            <person name="Lai R."/>
            <person name="Lang Y.S."/>
            <person name="Liang B."/>
            <person name="Liao S.G."/>
            <person name="Mu D."/>
            <person name="Ma Y.Y."/>
            <person name="Niu Y.Y."/>
            <person name="Sun X.Q."/>
            <person name="Xia J.Q."/>
            <person name="Xiao J."/>
            <person name="Xiong Z.Q."/>
            <person name="Xu L."/>
            <person name="Yang L."/>
            <person name="Zhang Y."/>
            <person name="Zhao W."/>
            <person name="Zhao X.D."/>
            <person name="Zheng Y.T."/>
            <person name="Zhou J.M."/>
            <person name="Zhu Y.B."/>
            <person name="Zhang G.J."/>
            <person name="Wang J."/>
            <person name="Yao Y.G."/>
        </authorList>
    </citation>
    <scope>NUCLEOTIDE SEQUENCE [LARGE SCALE GENOMIC DNA]</scope>
</reference>
<comment type="similarity">
    <text evidence="1">Belongs to the UPF0711 family.</text>
</comment>
<evidence type="ECO:0000256" key="1">
    <source>
        <dbReference type="ARBA" id="ARBA00006160"/>
    </source>
</evidence>
<accession>L9KP85</accession>
<dbReference type="SMART" id="SM00308">
    <property type="entry name" value="LH2"/>
    <property type="match status" value="1"/>
</dbReference>
<sequence>MYTWAQVEEFQVDVQEYLGPLLFVKLRKRHLLQDDAWFCNWISVQGPGASGDEVRFPFYRWVEGKDILSLPEATGLKASTTYKGNSENHTWCNLSDSLHTEAIVSPLLSNEEGAPGKGDNGHPSWAYSSSHDDQSTFEETCPYCFQLLVLDNSRVRLKPKAKLTPKIQKLLNQEAKNYTLSYKEAKIVKKYKDSKSILLITCKTCNRTIKHHGKSRSFLAAQKSNPATPASKLSLKTPERKTPSSGNLNHDMSGFKGKSPASIFRTPTSGQSIPSCSSKNVSKTKKHFSQLKMLLSQSESQQNPKVDFRHFLSSL</sequence>
<dbReference type="InterPro" id="IPR029779">
    <property type="entry name" value="Rmp24-like"/>
</dbReference>
<dbReference type="AlphaFoldDB" id="L9KP85"/>
<evidence type="ECO:0000259" key="4">
    <source>
        <dbReference type="PROSITE" id="PS50095"/>
    </source>
</evidence>
<keyword evidence="6" id="KW-1185">Reference proteome</keyword>
<dbReference type="PANTHER" id="PTHR31402">
    <property type="entry name" value="UPF0711 PROTEIN C18ORF21"/>
    <property type="match status" value="1"/>
</dbReference>
<dbReference type="SUPFAM" id="SSF49723">
    <property type="entry name" value="Lipase/lipooxygenase domain (PLAT/LH2 domain)"/>
    <property type="match status" value="1"/>
</dbReference>
<evidence type="ECO:0000313" key="5">
    <source>
        <dbReference type="EMBL" id="ELW64591.1"/>
    </source>
</evidence>
<dbReference type="PROSITE" id="PS50095">
    <property type="entry name" value="PLAT"/>
    <property type="match status" value="1"/>
</dbReference>
<dbReference type="InParanoid" id="L9KP85"/>
<feature type="domain" description="PLAT" evidence="4">
    <location>
        <begin position="1"/>
        <end position="76"/>
    </location>
</feature>
<dbReference type="InterPro" id="IPR001024">
    <property type="entry name" value="PLAT/LH2_dom"/>
</dbReference>
<feature type="compositionally biased region" description="Polar residues" evidence="3">
    <location>
        <begin position="265"/>
        <end position="281"/>
    </location>
</feature>
<dbReference type="InterPro" id="IPR036392">
    <property type="entry name" value="PLAT/LH2_dom_sf"/>
</dbReference>
<evidence type="ECO:0000256" key="3">
    <source>
        <dbReference type="SAM" id="MobiDB-lite"/>
    </source>
</evidence>
<evidence type="ECO:0000256" key="2">
    <source>
        <dbReference type="PROSITE-ProRule" id="PRU00152"/>
    </source>
</evidence>
<proteinExistence type="inferred from homology"/>
<dbReference type="PANTHER" id="PTHR31402:SF2">
    <property type="entry name" value="UPF0711 PROTEIN C18ORF21"/>
    <property type="match status" value="1"/>
</dbReference>
<dbReference type="EMBL" id="KB320722">
    <property type="protein sequence ID" value="ELW64591.1"/>
    <property type="molecule type" value="Genomic_DNA"/>
</dbReference>
<feature type="region of interest" description="Disordered" evidence="3">
    <location>
        <begin position="109"/>
        <end position="129"/>
    </location>
</feature>
<dbReference type="FunCoup" id="L9KP85">
    <property type="interactions" value="854"/>
</dbReference>